<evidence type="ECO:0000313" key="1">
    <source>
        <dbReference type="EMBL" id="KAJ8005678.1"/>
    </source>
</evidence>
<evidence type="ECO:0000313" key="2">
    <source>
        <dbReference type="Proteomes" id="UP001157502"/>
    </source>
</evidence>
<dbReference type="Proteomes" id="UP001157502">
    <property type="component" value="Chromosome 10"/>
</dbReference>
<organism evidence="1 2">
    <name type="scientific">Dallia pectoralis</name>
    <name type="common">Alaska blackfish</name>
    <dbReference type="NCBI Taxonomy" id="75939"/>
    <lineage>
        <taxon>Eukaryota</taxon>
        <taxon>Metazoa</taxon>
        <taxon>Chordata</taxon>
        <taxon>Craniata</taxon>
        <taxon>Vertebrata</taxon>
        <taxon>Euteleostomi</taxon>
        <taxon>Actinopterygii</taxon>
        <taxon>Neopterygii</taxon>
        <taxon>Teleostei</taxon>
        <taxon>Protacanthopterygii</taxon>
        <taxon>Esociformes</taxon>
        <taxon>Umbridae</taxon>
        <taxon>Dallia</taxon>
    </lineage>
</organism>
<accession>A0ACC2GQE8</accession>
<dbReference type="EMBL" id="CM055737">
    <property type="protein sequence ID" value="KAJ8005678.1"/>
    <property type="molecule type" value="Genomic_DNA"/>
</dbReference>
<protein>
    <submittedName>
        <fullName evidence="1">Uncharacterized protein</fullName>
    </submittedName>
</protein>
<name>A0ACC2GQE8_DALPE</name>
<comment type="caution">
    <text evidence="1">The sequence shown here is derived from an EMBL/GenBank/DDBJ whole genome shotgun (WGS) entry which is preliminary data.</text>
</comment>
<sequence>MFSVTAFILKIASMHDPEVLYCVDADNTHFDGRLDMLIVTALELICKALYRRGAICCFTSDGFLAIGSYTHTHRLPNPDTLQDWNHFMSSLAHLQLCEKSNPEVDSLTSFGLVEVGGTAQSLSSITHLSLSVSLAVTHSSDSQSLSNIQLRATLLASQLGLTGNEMVNVTLMSSSQPVEGNFHTCVTVSAPTHVLPLTRRPAVCATSEGTSYPVTAVGTDTSSQKTPGSQSCYILQYTPDPTLTAMLTQKEMALASRHLIQMSICLLGVFVLLLFSASLTHSQTRSYHTALDHQKEPLMET</sequence>
<gene>
    <name evidence="1" type="ORF">DPEC_G00120420</name>
</gene>
<keyword evidence="2" id="KW-1185">Reference proteome</keyword>
<proteinExistence type="predicted"/>
<reference evidence="1" key="1">
    <citation type="submission" date="2021-05" db="EMBL/GenBank/DDBJ databases">
        <authorList>
            <person name="Pan Q."/>
            <person name="Jouanno E."/>
            <person name="Zahm M."/>
            <person name="Klopp C."/>
            <person name="Cabau C."/>
            <person name="Louis A."/>
            <person name="Berthelot C."/>
            <person name="Parey E."/>
            <person name="Roest Crollius H."/>
            <person name="Montfort J."/>
            <person name="Robinson-Rechavi M."/>
            <person name="Bouchez O."/>
            <person name="Lampietro C."/>
            <person name="Lopez Roques C."/>
            <person name="Donnadieu C."/>
            <person name="Postlethwait J."/>
            <person name="Bobe J."/>
            <person name="Dillon D."/>
            <person name="Chandos A."/>
            <person name="von Hippel F."/>
            <person name="Guiguen Y."/>
        </authorList>
    </citation>
    <scope>NUCLEOTIDE SEQUENCE</scope>
    <source>
        <strain evidence="1">YG-Jan2019</strain>
    </source>
</reference>